<comment type="function">
    <text evidence="9">Alpha-glucuronidase involved in the hydrolysis of xylan, a major structural heterogeneous polysaccharide found in plant biomass representing the second most abundant polysaccharide in the biosphere, after cellulose. Releases 4-O-methylglucuronic acid from xylan.</text>
</comment>
<dbReference type="Pfam" id="PF07477">
    <property type="entry name" value="Glyco_hydro_67C"/>
    <property type="match status" value="2"/>
</dbReference>
<dbReference type="PANTHER" id="PTHR39207:SF1">
    <property type="entry name" value="ALPHA-GLUCURONIDASE A"/>
    <property type="match status" value="1"/>
</dbReference>
<evidence type="ECO:0000256" key="6">
    <source>
        <dbReference type="ARBA" id="ARBA00023295"/>
    </source>
</evidence>
<dbReference type="GO" id="GO:0005576">
    <property type="term" value="C:extracellular region"/>
    <property type="evidence" value="ECO:0007669"/>
    <property type="project" value="UniProtKB-SubCell"/>
</dbReference>
<dbReference type="InterPro" id="IPR017853">
    <property type="entry name" value="GH"/>
</dbReference>
<feature type="compositionally biased region" description="Gly residues" evidence="10">
    <location>
        <begin position="1137"/>
        <end position="1155"/>
    </location>
</feature>
<dbReference type="InterPro" id="IPR005154">
    <property type="entry name" value="Glyco_hydro_67_aGlcAse_N"/>
</dbReference>
<feature type="compositionally biased region" description="Polar residues" evidence="10">
    <location>
        <begin position="194"/>
        <end position="203"/>
    </location>
</feature>
<evidence type="ECO:0000256" key="9">
    <source>
        <dbReference type="RuleBase" id="RU361198"/>
    </source>
</evidence>
<keyword evidence="5 9" id="KW-0119">Carbohydrate metabolism</keyword>
<comment type="subcellular location">
    <subcellularLocation>
        <location evidence="9">Secreted</location>
    </subcellularLocation>
</comment>
<dbReference type="Pfam" id="PF04938">
    <property type="entry name" value="SIP1"/>
    <property type="match status" value="1"/>
</dbReference>
<keyword evidence="15" id="KW-1185">Reference proteome</keyword>
<dbReference type="EC" id="3.2.1.139" evidence="2 9"/>
<feature type="compositionally biased region" description="Acidic residues" evidence="10">
    <location>
        <begin position="274"/>
        <end position="286"/>
    </location>
</feature>
<evidence type="ECO:0000259" key="13">
    <source>
        <dbReference type="Pfam" id="PF07488"/>
    </source>
</evidence>
<evidence type="ECO:0000256" key="4">
    <source>
        <dbReference type="ARBA" id="ARBA00022801"/>
    </source>
</evidence>
<name>A0A1Y1UEC1_9TREE</name>
<dbReference type="EMBL" id="NBSH01000008">
    <property type="protein sequence ID" value="ORX36393.1"/>
    <property type="molecule type" value="Genomic_DNA"/>
</dbReference>
<dbReference type="Pfam" id="PF07488">
    <property type="entry name" value="Glyco_hydro_67M"/>
    <property type="match status" value="1"/>
</dbReference>
<proteinExistence type="inferred from homology"/>
<dbReference type="SUPFAM" id="SSF55545">
    <property type="entry name" value="beta-N-acetylhexosaminidase-like domain"/>
    <property type="match status" value="1"/>
</dbReference>
<evidence type="ECO:0000256" key="7">
    <source>
        <dbReference type="ARBA" id="ARBA00023326"/>
    </source>
</evidence>
<dbReference type="Proteomes" id="UP000193218">
    <property type="component" value="Unassembled WGS sequence"/>
</dbReference>
<dbReference type="SUPFAM" id="SSF51445">
    <property type="entry name" value="(Trans)glycosidases"/>
    <property type="match status" value="1"/>
</dbReference>
<sequence length="1365" mass="148443">MARPGQNAARKRRAAQAVDSSFESDAAGSGSEDEDGGGGHGIEPYKGSQVLPVAMIDEDWDGEILDGATYLGVASRDNAKLPNFTRAAYVSAPVAAVVDHPERTEAGPSIQRHPALPRESWEVLFPIHFVNYKKHILSSWPPSPLPPYASDYPPIPNTMDRADLMGFINGYPRARKKREQPPDEEEMFNLPVRSNSAGLSATSELEPETSRHRKRDPTVSILSRFSNSQMIAALRRIAAVIQFKLDNVTPTLQLPVIPEQYTTLLPTQPASSDSDSDSDTDSDSSSDLDTSPSTSPPAVKQAAVSNGHYPTTTPRPSAVANPLPSHLSKWIFALLLVIDNQISGEETYQLRELARILIKVAAWRWIEGVTTGEVKDGHVFGQGRKDRLQAMPLHGVSSSSKQRLFDTLANDDPSADESDGSDETSVDGVLTRCWILVYAIAAGWSQRDLLDDLRGTFTLRPNALMVHLAQSVMAATIAGTLSQQSTTSMPQANIPDDTGLSGWLRYAQVSPSSSMVSCNVPRSLYMIGDSDTSSPLFTAGIELQTAFRSLFSVELTVVNTDPPPIENASRVIVGTIDAYTSRFGPLGNSTPLLDDGFFLSLSDSLNLIIGFNERAALYGTYEYLSRLSMGNLSGVEIVQNPTQPIRYVNQWDNLDGSIERGYGGSSIFFSNGTVVEDLSRVKAYGRLLSSVRFNGLIVNNVNAQPGILSSANIQGLTRIADTLRPYGIQIGISVNFASPRSLGGLSTFDPLDHGVISWWNDKMDAIYRSIPDFIGLVVKANSEGQPGPLTYNRTFADGANMFARALKPHGGICMFRAFVYTSVPWSNIRADRAKQAVEFFAGLDGQFDDNVVVQIKHGPIDFQVDEPPSPLFSQLTKTNMAFEIQVSQEYTGQQSHFVYLAPLWKKVLEFDMQVDDMPSSLVRDLVSGSITRRPLGGFAVVVNVGSNDTWLGSHLAMINLYASGRLAWDASQSAETIAEDWIRLTWGSGSRWVQTLRDMAMDSWEAYRNYTGVLGTLSPNDAYTHYGPNPDTVDGPAGSRWFRATATGVGMDRTVRTGTGFSGQYPPRLANMLESIDTTPEDLILFFHHLPYTHRLTSSAGGQTVIQTIYDAHYAGADRIHQFVNQWRLLGRATNGTQGGGGTSGGTAAGGGGGVVRSSQMVDENRYTSVLSQLEYQAGHAIVWRDAMVKWYLNKSGIADEVDRSDGSYKIEATSMASIPSGSYIPYTVKPWFTSSSGKAMVLGSNGTGSLYTLLDSIPDGIYDVSVNYFDLSTGISNWQLYLGPMGTEMAGQWMGNTEFTHSHVSSPYLDGHSATRKTFRGIRIKRGDTLKISGQSGASGAKGDPAPIDYVLLSPVEANNAVTD</sequence>
<keyword evidence="3 9" id="KW-0858">Xylan degradation</keyword>
<feature type="region of interest" description="Disordered" evidence="10">
    <location>
        <begin position="265"/>
        <end position="320"/>
    </location>
</feature>
<dbReference type="InterPro" id="IPR011099">
    <property type="entry name" value="Glyco_hydro_67_C"/>
</dbReference>
<dbReference type="Gene3D" id="3.20.20.80">
    <property type="entry name" value="Glycosidases"/>
    <property type="match status" value="1"/>
</dbReference>
<evidence type="ECO:0000256" key="8">
    <source>
        <dbReference type="ARBA" id="ARBA00048838"/>
    </source>
</evidence>
<evidence type="ECO:0000313" key="15">
    <source>
        <dbReference type="Proteomes" id="UP000193218"/>
    </source>
</evidence>
<comment type="catalytic activity">
    <reaction evidence="8 9">
        <text>an alpha-D-glucuronoside + H2O = D-glucuronate + an alcohol</text>
        <dbReference type="Rhea" id="RHEA:20005"/>
        <dbReference type="ChEBI" id="CHEBI:15377"/>
        <dbReference type="ChEBI" id="CHEBI:30879"/>
        <dbReference type="ChEBI" id="CHEBI:58720"/>
        <dbReference type="ChEBI" id="CHEBI:58899"/>
        <dbReference type="EC" id="3.2.1.139"/>
    </reaction>
</comment>
<dbReference type="InterPro" id="IPR035426">
    <property type="entry name" value="Gemin2/Brr1"/>
</dbReference>
<keyword evidence="7 9" id="KW-0624">Polysaccharide degradation</keyword>
<evidence type="ECO:0000256" key="5">
    <source>
        <dbReference type="ARBA" id="ARBA00023277"/>
    </source>
</evidence>
<feature type="region of interest" description="Disordered" evidence="10">
    <location>
        <begin position="194"/>
        <end position="217"/>
    </location>
</feature>
<dbReference type="InterPro" id="IPR037054">
    <property type="entry name" value="A-glucoronidase_C_sf"/>
</dbReference>
<accession>A0A1Y1UEC1</accession>
<protein>
    <recommendedName>
        <fullName evidence="2 9">Alpha-glucuronidase</fullName>
        <ecNumber evidence="2 9">3.2.1.139</ecNumber>
    </recommendedName>
</protein>
<evidence type="ECO:0000313" key="14">
    <source>
        <dbReference type="EMBL" id="ORX36393.1"/>
    </source>
</evidence>
<dbReference type="OrthoDB" id="6501611at2759"/>
<keyword evidence="6 9" id="KW-0326">Glycosidase</keyword>
<evidence type="ECO:0000256" key="3">
    <source>
        <dbReference type="ARBA" id="ARBA00022651"/>
    </source>
</evidence>
<dbReference type="Gene3D" id="3.90.1330.10">
    <property type="entry name" value="Alpha-glucuronidase, C-terminal domain"/>
    <property type="match status" value="2"/>
</dbReference>
<evidence type="ECO:0000259" key="11">
    <source>
        <dbReference type="Pfam" id="PF03648"/>
    </source>
</evidence>
<comment type="similarity">
    <text evidence="1 9">Belongs to the glycosyl hydrolase 67 family.</text>
</comment>
<dbReference type="InterPro" id="IPR011100">
    <property type="entry name" value="Glyco_hydro_67_cat"/>
</dbReference>
<feature type="domain" description="Glycosyl hydrolase family 67 catalytic" evidence="13">
    <location>
        <begin position="632"/>
        <end position="950"/>
    </location>
</feature>
<dbReference type="GO" id="GO:0046559">
    <property type="term" value="F:alpha-glucuronidase activity"/>
    <property type="evidence" value="ECO:0007669"/>
    <property type="project" value="UniProtKB-EC"/>
</dbReference>
<dbReference type="GO" id="GO:0045493">
    <property type="term" value="P:xylan catabolic process"/>
    <property type="evidence" value="ECO:0007669"/>
    <property type="project" value="UniProtKB-KW"/>
</dbReference>
<dbReference type="Pfam" id="PF03648">
    <property type="entry name" value="Glyco_hydro_67N"/>
    <property type="match status" value="1"/>
</dbReference>
<feature type="region of interest" description="Disordered" evidence="10">
    <location>
        <begin position="1"/>
        <end position="46"/>
    </location>
</feature>
<gene>
    <name evidence="9" type="primary">aguA</name>
    <name evidence="14" type="ORF">BD324DRAFT_656826</name>
</gene>
<evidence type="ECO:0000256" key="10">
    <source>
        <dbReference type="SAM" id="MobiDB-lite"/>
    </source>
</evidence>
<evidence type="ECO:0000256" key="2">
    <source>
        <dbReference type="ARBA" id="ARBA00012271"/>
    </source>
</evidence>
<dbReference type="STRING" id="4999.A0A1Y1UEC1"/>
<feature type="domain" description="Glycosyl hydrolase family 67 C-terminal" evidence="12">
    <location>
        <begin position="1160"/>
        <end position="1204"/>
    </location>
</feature>
<feature type="domain" description="Alpha glucuronidase N-terminal" evidence="11">
    <location>
        <begin position="502"/>
        <end position="623"/>
    </location>
</feature>
<reference evidence="14 15" key="1">
    <citation type="submission" date="2017-03" db="EMBL/GenBank/DDBJ databases">
        <title>Widespread Adenine N6-methylation of Active Genes in Fungi.</title>
        <authorList>
            <consortium name="DOE Joint Genome Institute"/>
            <person name="Mondo S.J."/>
            <person name="Dannebaum R.O."/>
            <person name="Kuo R.C."/>
            <person name="Louie K.B."/>
            <person name="Bewick A.J."/>
            <person name="Labutti K."/>
            <person name="Haridas S."/>
            <person name="Kuo A."/>
            <person name="Salamov A."/>
            <person name="Ahrendt S.R."/>
            <person name="Lau R."/>
            <person name="Bowen B.P."/>
            <person name="Lipzen A."/>
            <person name="Sullivan W."/>
            <person name="Andreopoulos W.B."/>
            <person name="Clum A."/>
            <person name="Lindquist E."/>
            <person name="Daum C."/>
            <person name="Northen T.R."/>
            <person name="Ramamoorthy G."/>
            <person name="Schmitz R.J."/>
            <person name="Gryganskyi A."/>
            <person name="Culley D."/>
            <person name="Magnuson J."/>
            <person name="James T.Y."/>
            <person name="O'Malley M.A."/>
            <person name="Stajich J.E."/>
            <person name="Spatafora J.W."/>
            <person name="Visel A."/>
            <person name="Grigoriev I.V."/>
        </authorList>
    </citation>
    <scope>NUCLEOTIDE SEQUENCE [LARGE SCALE GENOMIC DNA]</scope>
    <source>
        <strain evidence="14 15">NRRL Y-17943</strain>
    </source>
</reference>
<feature type="compositionally biased region" description="Low complexity" evidence="10">
    <location>
        <begin position="287"/>
        <end position="297"/>
    </location>
</feature>
<dbReference type="Gene3D" id="1.20.58.1070">
    <property type="match status" value="1"/>
</dbReference>
<dbReference type="InParanoid" id="A0A1Y1UEC1"/>
<organism evidence="14 15">
    <name type="scientific">Kockovaella imperatae</name>
    <dbReference type="NCBI Taxonomy" id="4999"/>
    <lineage>
        <taxon>Eukaryota</taxon>
        <taxon>Fungi</taxon>
        <taxon>Dikarya</taxon>
        <taxon>Basidiomycota</taxon>
        <taxon>Agaricomycotina</taxon>
        <taxon>Tremellomycetes</taxon>
        <taxon>Tremellales</taxon>
        <taxon>Cuniculitremaceae</taxon>
        <taxon>Kockovaella</taxon>
    </lineage>
</organism>
<feature type="region of interest" description="Disordered" evidence="10">
    <location>
        <begin position="1135"/>
        <end position="1155"/>
    </location>
</feature>
<dbReference type="PANTHER" id="PTHR39207">
    <property type="entry name" value="ALPHA-GLUCURONIDASE A"/>
    <property type="match status" value="1"/>
</dbReference>
<feature type="domain" description="Glycosyl hydrolase family 67 C-terminal" evidence="12">
    <location>
        <begin position="952"/>
        <end position="1130"/>
    </location>
</feature>
<dbReference type="GO" id="GO:0000387">
    <property type="term" value="P:spliceosomal snRNP assembly"/>
    <property type="evidence" value="ECO:0007669"/>
    <property type="project" value="InterPro"/>
</dbReference>
<evidence type="ECO:0000256" key="1">
    <source>
        <dbReference type="ARBA" id="ARBA00008833"/>
    </source>
</evidence>
<dbReference type="InterPro" id="IPR029018">
    <property type="entry name" value="Hex-like_dom2"/>
</dbReference>
<evidence type="ECO:0000259" key="12">
    <source>
        <dbReference type="Pfam" id="PF07477"/>
    </source>
</evidence>
<dbReference type="Gene3D" id="3.30.379.10">
    <property type="entry name" value="Chitobiase/beta-hexosaminidase domain 2-like"/>
    <property type="match status" value="1"/>
</dbReference>
<keyword evidence="4 9" id="KW-0378">Hydrolase</keyword>
<comment type="caution">
    <text evidence="14">The sequence shown here is derived from an EMBL/GenBank/DDBJ whole genome shotgun (WGS) entry which is preliminary data.</text>
</comment>